<evidence type="ECO:0000313" key="8">
    <source>
        <dbReference type="Proteomes" id="UP000075886"/>
    </source>
</evidence>
<dbReference type="SUPFAM" id="SSF47762">
    <property type="entry name" value="PAH2 domain"/>
    <property type="match status" value="2"/>
</dbReference>
<keyword evidence="4 5" id="KW-0539">Nucleus</keyword>
<evidence type="ECO:0000256" key="4">
    <source>
        <dbReference type="ARBA" id="ARBA00023242"/>
    </source>
</evidence>
<feature type="region of interest" description="Disordered" evidence="6">
    <location>
        <begin position="716"/>
        <end position="752"/>
    </location>
</feature>
<evidence type="ECO:0000256" key="6">
    <source>
        <dbReference type="SAM" id="MobiDB-lite"/>
    </source>
</evidence>
<reference evidence="7" key="2">
    <citation type="submission" date="2020-05" db="UniProtKB">
        <authorList>
            <consortium name="EnsemblMetazoa"/>
        </authorList>
    </citation>
    <scope>IDENTIFICATION</scope>
    <source>
        <strain evidence="7">FAR1</strain>
    </source>
</reference>
<evidence type="ECO:0000256" key="3">
    <source>
        <dbReference type="ARBA" id="ARBA00023163"/>
    </source>
</evidence>
<name>A0A182QZI2_9DIPT</name>
<dbReference type="Proteomes" id="UP000075886">
    <property type="component" value="Unassembled WGS sequence"/>
</dbReference>
<dbReference type="Gene3D" id="1.10.10.60">
    <property type="entry name" value="Homeodomain-like"/>
    <property type="match status" value="1"/>
</dbReference>
<keyword evidence="3" id="KW-0804">Transcription</keyword>
<feature type="region of interest" description="Disordered" evidence="6">
    <location>
        <begin position="616"/>
        <end position="670"/>
    </location>
</feature>
<evidence type="ECO:0008006" key="9">
    <source>
        <dbReference type="Google" id="ProtNLM"/>
    </source>
</evidence>
<dbReference type="GO" id="GO:0006355">
    <property type="term" value="P:regulation of DNA-templated transcription"/>
    <property type="evidence" value="ECO:0007669"/>
    <property type="project" value="InterPro"/>
</dbReference>
<dbReference type="InterPro" id="IPR036600">
    <property type="entry name" value="PAH_sf"/>
</dbReference>
<sequence length="813" mass="90722">MNSPTAKANWTAATVKQEYIVQNDSSQISLPVTNENGSNVEFVIRVLVPETAALNGESNHSLLSSQISEIQDATLPNGAAVITNKNAVAVDAFDKSSEANAMSEKSMKNAENKVLTECKVINSDNASEPSGCANSTKCNHLNLQYLQNNGSEKIKSNTGRDVKHQNPLHLTQTLSDSRTAVPKLTVSEDNGRIGKRFREAAIATLYAVLKKYVKVLKIECRKELAGSLLAQTKNPLFRIYAHFKQLEVYCQFLNDLRKMSDNFATYRHRYTPPKECYSQRIQDGLLRFSCNQRTDGSLIINAVYITDQFADYHSMEEKDAIFAFNFYEKVEETLLASDRTDLLERFEQILRNFDESEDRVASLYYQVEDLLGETYPQLVDMFLTFLLPGQAAEVGKFFEHFILANMGDFLEKLNIFFAKQPSQIKKIHACLTDLSNEPNVTMDQVKMKVLPLLKGSTLLTEWFLQLFPGERPPESSLGDFEHITMKKYAINENCDAGTVYEHISYTETTPEGSENACGSSTIRYIQGRIFQGALPARLSFLAKNCVTKNVDQPSQSAVANGGRLCNDETFMAHAIRLNPLVHCPKGISYADVAHLLEDNTNEFELVSQPMTSVANTSIGEEESRATNTSKKVLPKLPIKKRFSSPNTRKAASSPGDEKISPGGKDTVSSKKTVASTAVSVCPDSKALATARKLKTVINAPQSSSPEEQKLDGLVINSPSKSEHSVPTHGLTKNNDKSDELLEQEPSTETTIAQQVPNWTREEDKIILQDIIKGYSSVDAFVQQLEQKIPERSSEQIRSRFEFLHKMLRQVNQK</sequence>
<keyword evidence="2" id="KW-0805">Transcription regulation</keyword>
<dbReference type="AlphaFoldDB" id="A0A182QZI2"/>
<proteinExistence type="predicted"/>
<dbReference type="EMBL" id="AXCN02000236">
    <property type="status" value="NOT_ANNOTATED_CDS"/>
    <property type="molecule type" value="Genomic_DNA"/>
</dbReference>
<dbReference type="GO" id="GO:0005634">
    <property type="term" value="C:nucleus"/>
    <property type="evidence" value="ECO:0007669"/>
    <property type="project" value="UniProtKB-SubCell"/>
</dbReference>
<dbReference type="VEuPathDB" id="VectorBase:AFAF019982"/>
<keyword evidence="8" id="KW-1185">Reference proteome</keyword>
<dbReference type="EnsemblMetazoa" id="AFAF019982-RA">
    <property type="protein sequence ID" value="AFAF019982-PA"/>
    <property type="gene ID" value="AFAF019982"/>
</dbReference>
<dbReference type="PANTHER" id="PTHR16088">
    <property type="entry name" value="YY1 ASSOCIATED PROTEIN-RELATED"/>
    <property type="match status" value="1"/>
</dbReference>
<dbReference type="InterPro" id="IPR052435">
    <property type="entry name" value="YY1-Transcr_Regul"/>
</dbReference>
<evidence type="ECO:0000256" key="2">
    <source>
        <dbReference type="ARBA" id="ARBA00023015"/>
    </source>
</evidence>
<dbReference type="STRING" id="69004.A0A182QZI2"/>
<dbReference type="PROSITE" id="PS51477">
    <property type="entry name" value="PAH"/>
    <property type="match status" value="1"/>
</dbReference>
<evidence type="ECO:0000313" key="7">
    <source>
        <dbReference type="EnsemblMetazoa" id="AFAF019982-PA"/>
    </source>
</evidence>
<evidence type="ECO:0000256" key="5">
    <source>
        <dbReference type="PROSITE-ProRule" id="PRU00810"/>
    </source>
</evidence>
<reference evidence="8" key="1">
    <citation type="submission" date="2014-01" db="EMBL/GenBank/DDBJ databases">
        <title>The Genome Sequence of Anopheles farauti FAR1 (V2).</title>
        <authorList>
            <consortium name="The Broad Institute Genomics Platform"/>
            <person name="Neafsey D.E."/>
            <person name="Besansky N."/>
            <person name="Howell P."/>
            <person name="Walton C."/>
            <person name="Young S.K."/>
            <person name="Zeng Q."/>
            <person name="Gargeya S."/>
            <person name="Fitzgerald M."/>
            <person name="Haas B."/>
            <person name="Abouelleil A."/>
            <person name="Allen A.W."/>
            <person name="Alvarado L."/>
            <person name="Arachchi H.M."/>
            <person name="Berlin A.M."/>
            <person name="Chapman S.B."/>
            <person name="Gainer-Dewar J."/>
            <person name="Goldberg J."/>
            <person name="Griggs A."/>
            <person name="Gujja S."/>
            <person name="Hansen M."/>
            <person name="Howarth C."/>
            <person name="Imamovic A."/>
            <person name="Ireland A."/>
            <person name="Larimer J."/>
            <person name="McCowan C."/>
            <person name="Murphy C."/>
            <person name="Pearson M."/>
            <person name="Poon T.W."/>
            <person name="Priest M."/>
            <person name="Roberts A."/>
            <person name="Saif S."/>
            <person name="Shea T."/>
            <person name="Sisk P."/>
            <person name="Sykes S."/>
            <person name="Wortman J."/>
            <person name="Nusbaum C."/>
            <person name="Birren B."/>
        </authorList>
    </citation>
    <scope>NUCLEOTIDE SEQUENCE [LARGE SCALE GENOMIC DNA]</scope>
    <source>
        <strain evidence="8">FAR1</strain>
    </source>
</reference>
<organism evidence="7 8">
    <name type="scientific">Anopheles farauti</name>
    <dbReference type="NCBI Taxonomy" id="69004"/>
    <lineage>
        <taxon>Eukaryota</taxon>
        <taxon>Metazoa</taxon>
        <taxon>Ecdysozoa</taxon>
        <taxon>Arthropoda</taxon>
        <taxon>Hexapoda</taxon>
        <taxon>Insecta</taxon>
        <taxon>Pterygota</taxon>
        <taxon>Neoptera</taxon>
        <taxon>Endopterygota</taxon>
        <taxon>Diptera</taxon>
        <taxon>Nematocera</taxon>
        <taxon>Culicoidea</taxon>
        <taxon>Culicidae</taxon>
        <taxon>Anophelinae</taxon>
        <taxon>Anopheles</taxon>
    </lineage>
</organism>
<protein>
    <recommendedName>
        <fullName evidence="9">Myb-like domain-containing protein</fullName>
    </recommendedName>
</protein>
<comment type="subcellular location">
    <subcellularLocation>
        <location evidence="1 5">Nucleus</location>
    </subcellularLocation>
</comment>
<dbReference type="InterPro" id="IPR003822">
    <property type="entry name" value="PAH"/>
</dbReference>
<evidence type="ECO:0000256" key="1">
    <source>
        <dbReference type="ARBA" id="ARBA00004123"/>
    </source>
</evidence>
<dbReference type="PANTHER" id="PTHR16088:SF3">
    <property type="entry name" value="GON-4-LIKE PROTEIN"/>
    <property type="match status" value="1"/>
</dbReference>
<dbReference type="GO" id="GO:0003712">
    <property type="term" value="F:transcription coregulator activity"/>
    <property type="evidence" value="ECO:0007669"/>
    <property type="project" value="TreeGrafter"/>
</dbReference>
<accession>A0A182QZI2</accession>